<evidence type="ECO:0000313" key="1">
    <source>
        <dbReference type="EMBL" id="RFS20684.1"/>
    </source>
</evidence>
<dbReference type="RefSeq" id="WP_116977402.1">
    <property type="nucleotide sequence ID" value="NZ_QPMM01000010.1"/>
</dbReference>
<dbReference type="OrthoDB" id="1094864at2"/>
<dbReference type="EMBL" id="QPMM01000010">
    <property type="protein sequence ID" value="RFS20684.1"/>
    <property type="molecule type" value="Genomic_DNA"/>
</dbReference>
<proteinExistence type="predicted"/>
<organism evidence="1 2">
    <name type="scientific">Chitinophaga silvatica</name>
    <dbReference type="NCBI Taxonomy" id="2282649"/>
    <lineage>
        <taxon>Bacteria</taxon>
        <taxon>Pseudomonadati</taxon>
        <taxon>Bacteroidota</taxon>
        <taxon>Chitinophagia</taxon>
        <taxon>Chitinophagales</taxon>
        <taxon>Chitinophagaceae</taxon>
        <taxon>Chitinophaga</taxon>
    </lineage>
</organism>
<reference evidence="1 2" key="1">
    <citation type="submission" date="2018-07" db="EMBL/GenBank/DDBJ databases">
        <title>Chitinophaga K2CV101002-2 sp. nov., isolated from a monsoon evergreen broad-leaved forest soil.</title>
        <authorList>
            <person name="Lv Y."/>
        </authorList>
    </citation>
    <scope>NUCLEOTIDE SEQUENCE [LARGE SCALE GENOMIC DNA]</scope>
    <source>
        <strain evidence="1 2">GDMCC 1.1288</strain>
    </source>
</reference>
<dbReference type="Pfam" id="PF16132">
    <property type="entry name" value="DUF4843"/>
    <property type="match status" value="1"/>
</dbReference>
<protein>
    <submittedName>
        <fullName evidence="1">DUF4843 domain-containing protein</fullName>
    </submittedName>
</protein>
<dbReference type="AlphaFoldDB" id="A0A3E1Y6W3"/>
<name>A0A3E1Y6W3_9BACT</name>
<sequence length="232" mass="26443">MKSLIYILTTFLLLLHFSSCKQDKDLLMYQNDPGIYFYSRTNSRPGDSIIYNFILAPLEQIKDTVYLPLRIMGDPATYDRAVQLLVADSSTAKEGVDFTFGPKIVRAGHFTDSIQVYVLRKSEMQTQVKRLYVVIQQSKDFKPGYDDFRKFTVAITDQVLPPTWTYSLNVTFGAFSMVKFRFMVTTLKRTNYAGILPSEMAAMASKCKVALAEYEETNGPLLDENGIRIVFP</sequence>
<keyword evidence="2" id="KW-1185">Reference proteome</keyword>
<accession>A0A3E1Y6W3</accession>
<dbReference type="Proteomes" id="UP000260644">
    <property type="component" value="Unassembled WGS sequence"/>
</dbReference>
<evidence type="ECO:0000313" key="2">
    <source>
        <dbReference type="Proteomes" id="UP000260644"/>
    </source>
</evidence>
<comment type="caution">
    <text evidence="1">The sequence shown here is derived from an EMBL/GenBank/DDBJ whole genome shotgun (WGS) entry which is preliminary data.</text>
</comment>
<gene>
    <name evidence="1" type="ORF">DVR12_19180</name>
</gene>
<dbReference type="InterPro" id="IPR032299">
    <property type="entry name" value="DUF4843"/>
</dbReference>